<dbReference type="InterPro" id="IPR036873">
    <property type="entry name" value="Rhodanese-like_dom_sf"/>
</dbReference>
<evidence type="ECO:0000313" key="2">
    <source>
        <dbReference type="EMBL" id="MPN01194.1"/>
    </source>
</evidence>
<reference evidence="2" key="1">
    <citation type="submission" date="2019-08" db="EMBL/GenBank/DDBJ databases">
        <authorList>
            <person name="Kucharzyk K."/>
            <person name="Murdoch R.W."/>
            <person name="Higgins S."/>
            <person name="Loffler F."/>
        </authorList>
    </citation>
    <scope>NUCLEOTIDE SEQUENCE</scope>
</reference>
<gene>
    <name evidence="2" type="ORF">SDC9_148400</name>
</gene>
<dbReference type="PROSITE" id="PS50206">
    <property type="entry name" value="RHODANESE_3"/>
    <property type="match status" value="1"/>
</dbReference>
<sequence>MLSFLQKGAGKTIRMNDIDPLVGKVELIDIREPYEYQAGTLKTAKNVPMNELMANPDKYMKKDKTYYLFCLSGSRSQFACRKLSSAGFDVINMLGGMAVYCGIHKVK</sequence>
<dbReference type="InterPro" id="IPR050229">
    <property type="entry name" value="GlpE_sulfurtransferase"/>
</dbReference>
<organism evidence="2">
    <name type="scientific">bioreactor metagenome</name>
    <dbReference type="NCBI Taxonomy" id="1076179"/>
    <lineage>
        <taxon>unclassified sequences</taxon>
        <taxon>metagenomes</taxon>
        <taxon>ecological metagenomes</taxon>
    </lineage>
</organism>
<dbReference type="AlphaFoldDB" id="A0A645EKF5"/>
<dbReference type="Gene3D" id="3.40.250.10">
    <property type="entry name" value="Rhodanese-like domain"/>
    <property type="match status" value="1"/>
</dbReference>
<feature type="domain" description="Rhodanese" evidence="1">
    <location>
        <begin position="21"/>
        <end position="102"/>
    </location>
</feature>
<accession>A0A645EKF5</accession>
<dbReference type="SUPFAM" id="SSF52821">
    <property type="entry name" value="Rhodanese/Cell cycle control phosphatase"/>
    <property type="match status" value="1"/>
</dbReference>
<comment type="caution">
    <text evidence="2">The sequence shown here is derived from an EMBL/GenBank/DDBJ whole genome shotgun (WGS) entry which is preliminary data.</text>
</comment>
<dbReference type="EMBL" id="VSSQ01047217">
    <property type="protein sequence ID" value="MPN01194.1"/>
    <property type="molecule type" value="Genomic_DNA"/>
</dbReference>
<proteinExistence type="predicted"/>
<name>A0A645EKF5_9ZZZZ</name>
<dbReference type="PANTHER" id="PTHR43031">
    <property type="entry name" value="FAD-DEPENDENT OXIDOREDUCTASE"/>
    <property type="match status" value="1"/>
</dbReference>
<protein>
    <recommendedName>
        <fullName evidence="1">Rhodanese domain-containing protein</fullName>
    </recommendedName>
</protein>
<dbReference type="Pfam" id="PF00581">
    <property type="entry name" value="Rhodanese"/>
    <property type="match status" value="1"/>
</dbReference>
<dbReference type="InterPro" id="IPR001763">
    <property type="entry name" value="Rhodanese-like_dom"/>
</dbReference>
<dbReference type="CDD" id="cd00158">
    <property type="entry name" value="RHOD"/>
    <property type="match status" value="1"/>
</dbReference>
<evidence type="ECO:0000259" key="1">
    <source>
        <dbReference type="PROSITE" id="PS50206"/>
    </source>
</evidence>
<dbReference type="PANTHER" id="PTHR43031:SF1">
    <property type="entry name" value="PYRIDINE NUCLEOTIDE-DISULPHIDE OXIDOREDUCTASE"/>
    <property type="match status" value="1"/>
</dbReference>
<dbReference type="SMART" id="SM00450">
    <property type="entry name" value="RHOD"/>
    <property type="match status" value="1"/>
</dbReference>